<dbReference type="GO" id="GO:0046872">
    <property type="term" value="F:metal ion binding"/>
    <property type="evidence" value="ECO:0007669"/>
    <property type="project" value="UniProtKB-KW"/>
</dbReference>
<dbReference type="InterPro" id="IPR009051">
    <property type="entry name" value="Helical_ferredxn"/>
</dbReference>
<evidence type="ECO:0000313" key="8">
    <source>
        <dbReference type="EMBL" id="AOS43007.1"/>
    </source>
</evidence>
<sequence length="472" mass="50291">MSSETDQQSKYAWSLINRATPPKRPAAERVGDFKEIYSEFDEATAREQAARCIQCPEALCMTGCPLANRIPEWMALTAQGRFLEAAELSRATSNLPEICSRVCPQEKLCEGACILNGRADPIAIGAIERFINEFAFAHGGLDATPAPPNGRKVAIIGSGPGGLACADELARLGYGVTIFEAQAVPGGLLVNGIPAFKLEKHIVERRIDLLVRRGVEFRLNVRVGWDVSLAGLREKYDAVFLGIGAQKPKPLDVPGAELSGIVDALPLLIQKNVASPLMAGVPIGVRGRRVAVLGGGDTAMDCLRTALRDGAQEAVCLYRRDLANMPGSRKEYANALEEGAQFRFLTNPVALLGDAAGRVTAVRCVRMELGAPDASGRRSPRAVPGSEFDLPADLVVVAYGFDPVPFPPGSDLAQTATDKWGGFKTDENLMTSLPGVFAGGDSVRGPSLVVHAVRDARRAAQGIHRYLAGKPA</sequence>
<dbReference type="Pfam" id="PF07992">
    <property type="entry name" value="Pyr_redox_2"/>
    <property type="match status" value="1"/>
</dbReference>
<dbReference type="PANTHER" id="PTHR42783">
    <property type="entry name" value="GLUTAMATE SYNTHASE [NADPH] SMALL CHAIN"/>
    <property type="match status" value="1"/>
</dbReference>
<dbReference type="GO" id="GO:0051539">
    <property type="term" value="F:4 iron, 4 sulfur cluster binding"/>
    <property type="evidence" value="ECO:0007669"/>
    <property type="project" value="UniProtKB-KW"/>
</dbReference>
<dbReference type="InterPro" id="IPR036188">
    <property type="entry name" value="FAD/NAD-bd_sf"/>
</dbReference>
<keyword evidence="1" id="KW-0004">4Fe-4S</keyword>
<evidence type="ECO:0000313" key="9">
    <source>
        <dbReference type="Proteomes" id="UP000095228"/>
    </source>
</evidence>
<dbReference type="InterPro" id="IPR028261">
    <property type="entry name" value="DPD_II"/>
</dbReference>
<dbReference type="STRING" id="1838286.Verru16b_00045"/>
<dbReference type="SUPFAM" id="SSF51971">
    <property type="entry name" value="Nucleotide-binding domain"/>
    <property type="match status" value="1"/>
</dbReference>
<evidence type="ECO:0000256" key="5">
    <source>
        <dbReference type="ARBA" id="ARBA00023014"/>
    </source>
</evidence>
<proteinExistence type="predicted"/>
<feature type="domain" description="FAD/NAD(P)-binding" evidence="6">
    <location>
        <begin position="152"/>
        <end position="456"/>
    </location>
</feature>
<dbReference type="RefSeq" id="WP_069960405.1">
    <property type="nucleotide sequence ID" value="NZ_CP016094.1"/>
</dbReference>
<gene>
    <name evidence="8" type="primary">gltD</name>
    <name evidence="8" type="ORF">Verru16b_00045</name>
</gene>
<evidence type="ECO:0000256" key="3">
    <source>
        <dbReference type="ARBA" id="ARBA00023002"/>
    </source>
</evidence>
<dbReference type="PANTHER" id="PTHR42783:SF3">
    <property type="entry name" value="GLUTAMATE SYNTHASE [NADPH] SMALL CHAIN-RELATED"/>
    <property type="match status" value="1"/>
</dbReference>
<evidence type="ECO:0000259" key="6">
    <source>
        <dbReference type="Pfam" id="PF07992"/>
    </source>
</evidence>
<evidence type="ECO:0000256" key="2">
    <source>
        <dbReference type="ARBA" id="ARBA00022723"/>
    </source>
</evidence>
<evidence type="ECO:0000259" key="7">
    <source>
        <dbReference type="Pfam" id="PF14691"/>
    </source>
</evidence>
<dbReference type="SUPFAM" id="SSF46548">
    <property type="entry name" value="alpha-helical ferredoxin"/>
    <property type="match status" value="1"/>
</dbReference>
<dbReference type="KEGG" id="obg:Verru16b_00045"/>
<keyword evidence="3 8" id="KW-0560">Oxidoreductase</keyword>
<dbReference type="GO" id="GO:0004355">
    <property type="term" value="F:glutamate synthase (NADPH) activity"/>
    <property type="evidence" value="ECO:0007669"/>
    <property type="project" value="UniProtKB-EC"/>
</dbReference>
<evidence type="ECO:0000256" key="4">
    <source>
        <dbReference type="ARBA" id="ARBA00023004"/>
    </source>
</evidence>
<name>A0A1I7PHD0_9BACT</name>
<keyword evidence="4" id="KW-0408">Iron</keyword>
<dbReference type="Proteomes" id="UP000095228">
    <property type="component" value="Chromosome"/>
</dbReference>
<dbReference type="EMBL" id="CP016094">
    <property type="protein sequence ID" value="AOS43007.1"/>
    <property type="molecule type" value="Genomic_DNA"/>
</dbReference>
<organism evidence="8 9">
    <name type="scientific">Lacunisphaera limnophila</name>
    <dbReference type="NCBI Taxonomy" id="1838286"/>
    <lineage>
        <taxon>Bacteria</taxon>
        <taxon>Pseudomonadati</taxon>
        <taxon>Verrucomicrobiota</taxon>
        <taxon>Opitutia</taxon>
        <taxon>Opitutales</taxon>
        <taxon>Opitutaceae</taxon>
        <taxon>Lacunisphaera</taxon>
    </lineage>
</organism>
<evidence type="ECO:0000256" key="1">
    <source>
        <dbReference type="ARBA" id="ARBA00022485"/>
    </source>
</evidence>
<reference evidence="8 9" key="1">
    <citation type="submission" date="2016-06" db="EMBL/GenBank/DDBJ databases">
        <title>Three novel species with peptidoglycan cell walls form the new genus Lacunisphaera gen. nov. in the family Opitutaceae of the verrucomicrobial subdivision 4.</title>
        <authorList>
            <person name="Rast P."/>
            <person name="Gloeckner I."/>
            <person name="Jogler M."/>
            <person name="Boedeker C."/>
            <person name="Jeske O."/>
            <person name="Wiegand S."/>
            <person name="Reinhardt R."/>
            <person name="Schumann P."/>
            <person name="Rohde M."/>
            <person name="Spring S."/>
            <person name="Gloeckner F.O."/>
            <person name="Jogler C."/>
        </authorList>
    </citation>
    <scope>NUCLEOTIDE SEQUENCE [LARGE SCALE GENOMIC DNA]</scope>
    <source>
        <strain evidence="8 9">IG16b</strain>
    </source>
</reference>
<dbReference type="NCBIfam" id="TIGR01318">
    <property type="entry name" value="gltD_gamma_fam"/>
    <property type="match status" value="1"/>
</dbReference>
<keyword evidence="9" id="KW-1185">Reference proteome</keyword>
<dbReference type="Gene3D" id="1.10.1060.10">
    <property type="entry name" value="Alpha-helical ferredoxin"/>
    <property type="match status" value="1"/>
</dbReference>
<dbReference type="AlphaFoldDB" id="A0A1I7PHD0"/>
<dbReference type="PRINTS" id="PR00419">
    <property type="entry name" value="ADXRDTASE"/>
</dbReference>
<feature type="domain" description="Dihydroprymidine dehydrogenase" evidence="7">
    <location>
        <begin position="30"/>
        <end position="138"/>
    </location>
</feature>
<dbReference type="EC" id="1.4.1.13" evidence="8"/>
<protein>
    <submittedName>
        <fullName evidence="8">Glutamate synthase [NADPH] small chain</fullName>
        <ecNumber evidence="8">1.4.1.13</ecNumber>
    </submittedName>
</protein>
<dbReference type="Gene3D" id="3.50.50.60">
    <property type="entry name" value="FAD/NAD(P)-binding domain"/>
    <property type="match status" value="2"/>
</dbReference>
<keyword evidence="5" id="KW-0411">Iron-sulfur</keyword>
<dbReference type="PATRIC" id="fig|1838286.3.peg.41"/>
<dbReference type="OrthoDB" id="9803192at2"/>
<dbReference type="InterPro" id="IPR023753">
    <property type="entry name" value="FAD/NAD-binding_dom"/>
</dbReference>
<accession>A0A1I7PHD0</accession>
<dbReference type="InterPro" id="IPR006006">
    <property type="entry name" value="GltD-like"/>
</dbReference>
<keyword evidence="2" id="KW-0479">Metal-binding</keyword>
<dbReference type="Pfam" id="PF14691">
    <property type="entry name" value="Fer4_20"/>
    <property type="match status" value="1"/>
</dbReference>